<comment type="caution">
    <text evidence="1">The sequence shown here is derived from an EMBL/GenBank/DDBJ whole genome shotgun (WGS) entry which is preliminary data.</text>
</comment>
<dbReference type="Proteomes" id="UP001354931">
    <property type="component" value="Unassembled WGS sequence"/>
</dbReference>
<gene>
    <name evidence="1" type="ORF">OKJ99_22675</name>
</gene>
<evidence type="ECO:0000313" key="1">
    <source>
        <dbReference type="EMBL" id="MEB8340302.1"/>
    </source>
</evidence>
<dbReference type="EMBL" id="JAOZYC010000131">
    <property type="protein sequence ID" value="MEB8340302.1"/>
    <property type="molecule type" value="Genomic_DNA"/>
</dbReference>
<protein>
    <recommendedName>
        <fullName evidence="3">CUB domain-containing protein</fullName>
    </recommendedName>
</protein>
<accession>A0ABU6FBZ7</accession>
<keyword evidence="2" id="KW-1185">Reference proteome</keyword>
<name>A0ABU6FBZ7_9ACTN</name>
<organism evidence="1 2">
    <name type="scientific">Streptomyces endophyticus</name>
    <dbReference type="NCBI Taxonomy" id="714166"/>
    <lineage>
        <taxon>Bacteria</taxon>
        <taxon>Bacillati</taxon>
        <taxon>Actinomycetota</taxon>
        <taxon>Actinomycetes</taxon>
        <taxon>Kitasatosporales</taxon>
        <taxon>Streptomycetaceae</taxon>
        <taxon>Streptomyces</taxon>
    </lineage>
</organism>
<evidence type="ECO:0008006" key="3">
    <source>
        <dbReference type="Google" id="ProtNLM"/>
    </source>
</evidence>
<sequence>MYSPTIDTLCGPAPLARVYVDNADIIESGGCLTLSSTNWATGSAEYKGFDVPAYQCTAFVDVTELDTGAPLTVCQENYPGTRLTFLAEITTPAGVMTSCLTAHVGA</sequence>
<evidence type="ECO:0000313" key="2">
    <source>
        <dbReference type="Proteomes" id="UP001354931"/>
    </source>
</evidence>
<dbReference type="RefSeq" id="WP_326019124.1">
    <property type="nucleotide sequence ID" value="NZ_JAOZYC010000131.1"/>
</dbReference>
<proteinExistence type="predicted"/>
<reference evidence="1 2" key="1">
    <citation type="submission" date="2022-10" db="EMBL/GenBank/DDBJ databases">
        <authorList>
            <person name="Xie J."/>
            <person name="Shen N."/>
        </authorList>
    </citation>
    <scope>NUCLEOTIDE SEQUENCE [LARGE SCALE GENOMIC DNA]</scope>
    <source>
        <strain evidence="1 2">YIM65594</strain>
    </source>
</reference>